<protein>
    <submittedName>
        <fullName evidence="1">Uncharacterized protein</fullName>
    </submittedName>
</protein>
<reference evidence="1 2" key="1">
    <citation type="submission" date="2020-10" db="EMBL/GenBank/DDBJ databases">
        <title>Connecting structure to function with the recovery of over 1000 high-quality activated sludge metagenome-assembled genomes encoding full-length rRNA genes using long-read sequencing.</title>
        <authorList>
            <person name="Singleton C.M."/>
            <person name="Petriglieri F."/>
            <person name="Kristensen J.M."/>
            <person name="Kirkegaard R.H."/>
            <person name="Michaelsen T.Y."/>
            <person name="Andersen M.H."/>
            <person name="Karst S.M."/>
            <person name="Dueholm M.S."/>
            <person name="Nielsen P.H."/>
            <person name="Albertsen M."/>
        </authorList>
    </citation>
    <scope>NUCLEOTIDE SEQUENCE [LARGE SCALE GENOMIC DNA]</scope>
    <source>
        <strain evidence="1">Fred_18-Q3-R57-64_BAT3C.720</strain>
    </source>
</reference>
<name>A0A935T6Y3_9PROT</name>
<dbReference type="EMBL" id="JADJOT010000002">
    <property type="protein sequence ID" value="MBK7952711.1"/>
    <property type="molecule type" value="Genomic_DNA"/>
</dbReference>
<evidence type="ECO:0000313" key="1">
    <source>
        <dbReference type="EMBL" id="MBK7952711.1"/>
    </source>
</evidence>
<sequence>MNIPGKSWTLLAIMALSSASSPENSNGETAVIVELDVFSGRPNPTWSVSAERSMELLDALQDLPPADQPSRKNGLGYRGFVLCNPDRVGGLAPHIRIYGGIVTMTDDRVQSYRDVHDIEHRLLLQASQNGYKTIVEGVLAGMPDP</sequence>
<gene>
    <name evidence="1" type="ORF">IPK02_01405</name>
</gene>
<organism evidence="1 2">
    <name type="scientific">Candidatus Accumulibacter affinis</name>
    <dbReference type="NCBI Taxonomy" id="2954384"/>
    <lineage>
        <taxon>Bacteria</taxon>
        <taxon>Pseudomonadati</taxon>
        <taxon>Pseudomonadota</taxon>
        <taxon>Betaproteobacteria</taxon>
        <taxon>Candidatus Accumulibacter</taxon>
    </lineage>
</organism>
<proteinExistence type="predicted"/>
<evidence type="ECO:0000313" key="2">
    <source>
        <dbReference type="Proteomes" id="UP000706151"/>
    </source>
</evidence>
<accession>A0A935T6Y3</accession>
<dbReference type="AlphaFoldDB" id="A0A935T6Y3"/>
<comment type="caution">
    <text evidence="1">The sequence shown here is derived from an EMBL/GenBank/DDBJ whole genome shotgun (WGS) entry which is preliminary data.</text>
</comment>
<dbReference type="Proteomes" id="UP000706151">
    <property type="component" value="Unassembled WGS sequence"/>
</dbReference>